<dbReference type="Gene3D" id="3.10.110.10">
    <property type="entry name" value="Ubiquitin Conjugating Enzyme"/>
    <property type="match status" value="1"/>
</dbReference>
<dbReference type="GeneID" id="17258513"/>
<dbReference type="InterPro" id="IPR016024">
    <property type="entry name" value="ARM-type_fold"/>
</dbReference>
<feature type="region of interest" description="Disordered" evidence="2">
    <location>
        <begin position="333"/>
        <end position="355"/>
    </location>
</feature>
<dbReference type="AlphaFoldDB" id="A0A0D3IM43"/>
<dbReference type="InterPro" id="IPR051177">
    <property type="entry name" value="CIK-Related_Protein"/>
</dbReference>
<dbReference type="InterPro" id="IPR016135">
    <property type="entry name" value="UBQ-conjugating_enzyme/RWD"/>
</dbReference>
<evidence type="ECO:0000313" key="5">
    <source>
        <dbReference type="Proteomes" id="UP000013827"/>
    </source>
</evidence>
<protein>
    <recommendedName>
        <fullName evidence="3">UBC core domain-containing protein</fullName>
    </recommendedName>
</protein>
<sequence length="434" mass="45797">MVKMRTKIYHPNIDGQTGSVLLANWSPSVLVEKSIAQVVAELLANPMLGLTSPSEALNPKTAKTFLRDPCKFKQTAAEWALEPLLRIAKDGLSEEDMQSQATSLPWPRLVATTDDPFSHLLTPSQVVPTVVKLFANTDRSMRIPLLQTLPALMEHLSARVINETVFGLASQTRHVSLGFADTSPVLRELTVKPMVAKSTVAKSLLTTSSREQVKSMVALAPKLSRGNMGQAHSLPPPLADKGARGAHTPPRSDLGDISRRLSVAGKIAVHLDASERERVLIPAFTRSLKDPFPPGRNAGLLSFSATQQYYKPIDAATRVLAAVAPMVLDPEREASAAVGKPPGEASSADADAADDAVSKAADTVLKCGPMGGGPMGAAAPSGGNMMNFGSAAAKPPNAFDSLDPLAMMAAGKPKKAGGAIAAKKSNDDWGDNPW</sequence>
<evidence type="ECO:0000259" key="3">
    <source>
        <dbReference type="Pfam" id="PF00179"/>
    </source>
</evidence>
<dbReference type="PaxDb" id="2903-EOD12328"/>
<dbReference type="HOGENOM" id="CLU_632294_0_0_1"/>
<feature type="domain" description="UBC core" evidence="3">
    <location>
        <begin position="2"/>
        <end position="79"/>
    </location>
</feature>
<feature type="repeat" description="HEAT" evidence="1">
    <location>
        <begin position="126"/>
        <end position="164"/>
    </location>
</feature>
<dbReference type="eggNOG" id="KOG1243">
    <property type="taxonomic scope" value="Eukaryota"/>
</dbReference>
<dbReference type="RefSeq" id="XP_005764757.1">
    <property type="nucleotide sequence ID" value="XM_005764700.1"/>
</dbReference>
<dbReference type="EnsemblProtists" id="EOD12328">
    <property type="protein sequence ID" value="EOD12328"/>
    <property type="gene ID" value="EMIHUDRAFT_104211"/>
</dbReference>
<dbReference type="SUPFAM" id="SSF48371">
    <property type="entry name" value="ARM repeat"/>
    <property type="match status" value="1"/>
</dbReference>
<dbReference type="SUPFAM" id="SSF54495">
    <property type="entry name" value="UBC-like"/>
    <property type="match status" value="1"/>
</dbReference>
<accession>A0A0D3IM43</accession>
<reference evidence="5" key="1">
    <citation type="journal article" date="2013" name="Nature">
        <title>Pan genome of the phytoplankton Emiliania underpins its global distribution.</title>
        <authorList>
            <person name="Read B.A."/>
            <person name="Kegel J."/>
            <person name="Klute M.J."/>
            <person name="Kuo A."/>
            <person name="Lefebvre S.C."/>
            <person name="Maumus F."/>
            <person name="Mayer C."/>
            <person name="Miller J."/>
            <person name="Monier A."/>
            <person name="Salamov A."/>
            <person name="Young J."/>
            <person name="Aguilar M."/>
            <person name="Claverie J.M."/>
            <person name="Frickenhaus S."/>
            <person name="Gonzalez K."/>
            <person name="Herman E.K."/>
            <person name="Lin Y.C."/>
            <person name="Napier J."/>
            <person name="Ogata H."/>
            <person name="Sarno A.F."/>
            <person name="Shmutz J."/>
            <person name="Schroeder D."/>
            <person name="de Vargas C."/>
            <person name="Verret F."/>
            <person name="von Dassow P."/>
            <person name="Valentin K."/>
            <person name="Van de Peer Y."/>
            <person name="Wheeler G."/>
            <person name="Dacks J.B."/>
            <person name="Delwiche C.F."/>
            <person name="Dyhrman S.T."/>
            <person name="Glockner G."/>
            <person name="John U."/>
            <person name="Richards T."/>
            <person name="Worden A.Z."/>
            <person name="Zhang X."/>
            <person name="Grigoriev I.V."/>
            <person name="Allen A.E."/>
            <person name="Bidle K."/>
            <person name="Borodovsky M."/>
            <person name="Bowler C."/>
            <person name="Brownlee C."/>
            <person name="Cock J.M."/>
            <person name="Elias M."/>
            <person name="Gladyshev V.N."/>
            <person name="Groth M."/>
            <person name="Guda C."/>
            <person name="Hadaegh A."/>
            <person name="Iglesias-Rodriguez M.D."/>
            <person name="Jenkins J."/>
            <person name="Jones B.M."/>
            <person name="Lawson T."/>
            <person name="Leese F."/>
            <person name="Lindquist E."/>
            <person name="Lobanov A."/>
            <person name="Lomsadze A."/>
            <person name="Malik S.B."/>
            <person name="Marsh M.E."/>
            <person name="Mackinder L."/>
            <person name="Mock T."/>
            <person name="Mueller-Roeber B."/>
            <person name="Pagarete A."/>
            <person name="Parker M."/>
            <person name="Probert I."/>
            <person name="Quesneville H."/>
            <person name="Raines C."/>
            <person name="Rensing S.A."/>
            <person name="Riano-Pachon D.M."/>
            <person name="Richier S."/>
            <person name="Rokitta S."/>
            <person name="Shiraiwa Y."/>
            <person name="Soanes D.M."/>
            <person name="van der Giezen M."/>
            <person name="Wahlund T.M."/>
            <person name="Williams B."/>
            <person name="Wilson W."/>
            <person name="Wolfe G."/>
            <person name="Wurch L.L."/>
        </authorList>
    </citation>
    <scope>NUCLEOTIDE SEQUENCE</scope>
</reference>
<dbReference type="InterPro" id="IPR011989">
    <property type="entry name" value="ARM-like"/>
</dbReference>
<dbReference type="Proteomes" id="UP000013827">
    <property type="component" value="Unassembled WGS sequence"/>
</dbReference>
<keyword evidence="5" id="KW-1185">Reference proteome</keyword>
<dbReference type="PANTHER" id="PTHR12984">
    <property type="entry name" value="SCY1-RELATED S/T PROTEIN KINASE-LIKE"/>
    <property type="match status" value="1"/>
</dbReference>
<proteinExistence type="predicted"/>
<dbReference type="InterPro" id="IPR021133">
    <property type="entry name" value="HEAT_type_2"/>
</dbReference>
<dbReference type="KEGG" id="ehx:EMIHUDRAFT_104211"/>
<name>A0A0D3IM43_EMIH1</name>
<evidence type="ECO:0000256" key="2">
    <source>
        <dbReference type="SAM" id="MobiDB-lite"/>
    </source>
</evidence>
<dbReference type="InterPro" id="IPR000608">
    <property type="entry name" value="UBC"/>
</dbReference>
<evidence type="ECO:0000256" key="1">
    <source>
        <dbReference type="PROSITE-ProRule" id="PRU00103"/>
    </source>
</evidence>
<feature type="region of interest" description="Disordered" evidence="2">
    <location>
        <begin position="225"/>
        <end position="256"/>
    </location>
</feature>
<evidence type="ECO:0000313" key="4">
    <source>
        <dbReference type="EnsemblProtists" id="EOD12328"/>
    </source>
</evidence>
<dbReference type="PROSITE" id="PS50077">
    <property type="entry name" value="HEAT_REPEAT"/>
    <property type="match status" value="1"/>
</dbReference>
<dbReference type="Pfam" id="PF00179">
    <property type="entry name" value="UQ_con"/>
    <property type="match status" value="1"/>
</dbReference>
<dbReference type="Gene3D" id="1.25.10.10">
    <property type="entry name" value="Leucine-rich Repeat Variant"/>
    <property type="match status" value="1"/>
</dbReference>
<dbReference type="PANTHER" id="PTHR12984:SF3">
    <property type="entry name" value="N-TERMINAL KINASE-LIKE PROTEIN"/>
    <property type="match status" value="1"/>
</dbReference>
<reference evidence="4" key="2">
    <citation type="submission" date="2024-10" db="UniProtKB">
        <authorList>
            <consortium name="EnsemblProtists"/>
        </authorList>
    </citation>
    <scope>IDENTIFICATION</scope>
</reference>
<organism evidence="4 5">
    <name type="scientific">Emiliania huxleyi (strain CCMP1516)</name>
    <dbReference type="NCBI Taxonomy" id="280463"/>
    <lineage>
        <taxon>Eukaryota</taxon>
        <taxon>Haptista</taxon>
        <taxon>Haptophyta</taxon>
        <taxon>Prymnesiophyceae</taxon>
        <taxon>Isochrysidales</taxon>
        <taxon>Noelaerhabdaceae</taxon>
        <taxon>Emiliania</taxon>
    </lineage>
</organism>